<dbReference type="AlphaFoldDB" id="A0AAV6VQ49"/>
<feature type="region of interest" description="Disordered" evidence="1">
    <location>
        <begin position="1"/>
        <end position="41"/>
    </location>
</feature>
<dbReference type="EMBL" id="JAFNEN010000047">
    <property type="protein sequence ID" value="KAG8197957.1"/>
    <property type="molecule type" value="Genomic_DNA"/>
</dbReference>
<reference evidence="2 3" key="1">
    <citation type="journal article" date="2022" name="Nat. Ecol. Evol.">
        <title>A masculinizing supergene underlies an exaggerated male reproductive morph in a spider.</title>
        <authorList>
            <person name="Hendrickx F."/>
            <person name="De Corte Z."/>
            <person name="Sonet G."/>
            <person name="Van Belleghem S.M."/>
            <person name="Kostlbacher S."/>
            <person name="Vangestel C."/>
        </authorList>
    </citation>
    <scope>NUCLEOTIDE SEQUENCE [LARGE SCALE GENOMIC DNA]</scope>
    <source>
        <strain evidence="2">W744_W776</strain>
    </source>
</reference>
<gene>
    <name evidence="2" type="ORF">JTE90_020332</name>
</gene>
<comment type="caution">
    <text evidence="2">The sequence shown here is derived from an EMBL/GenBank/DDBJ whole genome shotgun (WGS) entry which is preliminary data.</text>
</comment>
<proteinExistence type="predicted"/>
<sequence length="68" mass="7579">MSGVEENKSANAATNDPPGESPPDNPSNAEEYDEPAPENPQILMGLANLHRQSTKLWLQLRIFIRSYQ</sequence>
<evidence type="ECO:0000313" key="3">
    <source>
        <dbReference type="Proteomes" id="UP000827092"/>
    </source>
</evidence>
<evidence type="ECO:0000313" key="2">
    <source>
        <dbReference type="EMBL" id="KAG8197957.1"/>
    </source>
</evidence>
<keyword evidence="3" id="KW-1185">Reference proteome</keyword>
<dbReference type="Proteomes" id="UP000827092">
    <property type="component" value="Unassembled WGS sequence"/>
</dbReference>
<name>A0AAV6VQ49_9ARAC</name>
<accession>A0AAV6VQ49</accession>
<protein>
    <submittedName>
        <fullName evidence="2">Uncharacterized protein</fullName>
    </submittedName>
</protein>
<evidence type="ECO:0000256" key="1">
    <source>
        <dbReference type="SAM" id="MobiDB-lite"/>
    </source>
</evidence>
<organism evidence="2 3">
    <name type="scientific">Oedothorax gibbosus</name>
    <dbReference type="NCBI Taxonomy" id="931172"/>
    <lineage>
        <taxon>Eukaryota</taxon>
        <taxon>Metazoa</taxon>
        <taxon>Ecdysozoa</taxon>
        <taxon>Arthropoda</taxon>
        <taxon>Chelicerata</taxon>
        <taxon>Arachnida</taxon>
        <taxon>Araneae</taxon>
        <taxon>Araneomorphae</taxon>
        <taxon>Entelegynae</taxon>
        <taxon>Araneoidea</taxon>
        <taxon>Linyphiidae</taxon>
        <taxon>Erigoninae</taxon>
        <taxon>Oedothorax</taxon>
    </lineage>
</organism>